<dbReference type="GO" id="GO:0007051">
    <property type="term" value="P:spindle organization"/>
    <property type="evidence" value="ECO:0007669"/>
    <property type="project" value="TreeGrafter"/>
</dbReference>
<evidence type="ECO:0000256" key="2">
    <source>
        <dbReference type="ARBA" id="ARBA00022490"/>
    </source>
</evidence>
<sequence length="160" mass="19208">MDTWQKESDSQIDYYYDDSPLRLPSISIRDVLLDYQQFKAARVLQLHFRGWLCRKRFLKQRAAVTTISRWFRGYICSKKRFFATQEDLQATVLAYYNHYAIKIQAFYRGWRNRLFIHDVRALTRMQLNAAQDVINCIAYQLHTLLREQKLPGVYSLRATE</sequence>
<accession>A0A0Q9X3F0</accession>
<dbReference type="InterPro" id="IPR000048">
    <property type="entry name" value="IQ_motif_EF-hand-BS"/>
</dbReference>
<reference evidence="5 6" key="1">
    <citation type="journal article" date="2007" name="Nature">
        <title>Evolution of genes and genomes on the Drosophila phylogeny.</title>
        <authorList>
            <consortium name="Drosophila 12 Genomes Consortium"/>
            <person name="Clark A.G."/>
            <person name="Eisen M.B."/>
            <person name="Smith D.R."/>
            <person name="Bergman C.M."/>
            <person name="Oliver B."/>
            <person name="Markow T.A."/>
            <person name="Kaufman T.C."/>
            <person name="Kellis M."/>
            <person name="Gelbart W."/>
            <person name="Iyer V.N."/>
            <person name="Pollard D.A."/>
            <person name="Sackton T.B."/>
            <person name="Larracuente A.M."/>
            <person name="Singh N.D."/>
            <person name="Abad J.P."/>
            <person name="Abt D.N."/>
            <person name="Adryan B."/>
            <person name="Aguade M."/>
            <person name="Akashi H."/>
            <person name="Anderson W.W."/>
            <person name="Aquadro C.F."/>
            <person name="Ardell D.H."/>
            <person name="Arguello R."/>
            <person name="Artieri C.G."/>
            <person name="Barbash D.A."/>
            <person name="Barker D."/>
            <person name="Barsanti P."/>
            <person name="Batterham P."/>
            <person name="Batzoglou S."/>
            <person name="Begun D."/>
            <person name="Bhutkar A."/>
            <person name="Blanco E."/>
            <person name="Bosak S.A."/>
            <person name="Bradley R.K."/>
            <person name="Brand A.D."/>
            <person name="Brent M.R."/>
            <person name="Brooks A.N."/>
            <person name="Brown R.H."/>
            <person name="Butlin R.K."/>
            <person name="Caggese C."/>
            <person name="Calvi B.R."/>
            <person name="Bernardo de Carvalho A."/>
            <person name="Caspi A."/>
            <person name="Castrezana S."/>
            <person name="Celniker S.E."/>
            <person name="Chang J.L."/>
            <person name="Chapple C."/>
            <person name="Chatterji S."/>
            <person name="Chinwalla A."/>
            <person name="Civetta A."/>
            <person name="Clifton S.W."/>
            <person name="Comeron J.M."/>
            <person name="Costello J.C."/>
            <person name="Coyne J.A."/>
            <person name="Daub J."/>
            <person name="David R.G."/>
            <person name="Delcher A.L."/>
            <person name="Delehaunty K."/>
            <person name="Do C.B."/>
            <person name="Ebling H."/>
            <person name="Edwards K."/>
            <person name="Eickbush T."/>
            <person name="Evans J.D."/>
            <person name="Filipski A."/>
            <person name="Findeiss S."/>
            <person name="Freyhult E."/>
            <person name="Fulton L."/>
            <person name="Fulton R."/>
            <person name="Garcia A.C."/>
            <person name="Gardiner A."/>
            <person name="Garfield D.A."/>
            <person name="Garvin B.E."/>
            <person name="Gibson G."/>
            <person name="Gilbert D."/>
            <person name="Gnerre S."/>
            <person name="Godfrey J."/>
            <person name="Good R."/>
            <person name="Gotea V."/>
            <person name="Gravely B."/>
            <person name="Greenberg A.J."/>
            <person name="Griffiths-Jones S."/>
            <person name="Gross S."/>
            <person name="Guigo R."/>
            <person name="Gustafson E.A."/>
            <person name="Haerty W."/>
            <person name="Hahn M.W."/>
            <person name="Halligan D.L."/>
            <person name="Halpern A.L."/>
            <person name="Halter G.M."/>
            <person name="Han M.V."/>
            <person name="Heger A."/>
            <person name="Hillier L."/>
            <person name="Hinrichs A.S."/>
            <person name="Holmes I."/>
            <person name="Hoskins R.A."/>
            <person name="Hubisz M.J."/>
            <person name="Hultmark D."/>
            <person name="Huntley M.A."/>
            <person name="Jaffe D.B."/>
            <person name="Jagadeeshan S."/>
            <person name="Jeck W.R."/>
            <person name="Johnson J."/>
            <person name="Jones C.D."/>
            <person name="Jordan W.C."/>
            <person name="Karpen G.H."/>
            <person name="Kataoka E."/>
            <person name="Keightley P.D."/>
            <person name="Kheradpour P."/>
            <person name="Kirkness E.F."/>
            <person name="Koerich L.B."/>
            <person name="Kristiansen K."/>
            <person name="Kudrna D."/>
            <person name="Kulathinal R.J."/>
            <person name="Kumar S."/>
            <person name="Kwok R."/>
            <person name="Lander E."/>
            <person name="Langley C.H."/>
            <person name="Lapoint R."/>
            <person name="Lazzaro B.P."/>
            <person name="Lee S.J."/>
            <person name="Levesque L."/>
            <person name="Li R."/>
            <person name="Lin C.F."/>
            <person name="Lin M.F."/>
            <person name="Lindblad-Toh K."/>
            <person name="Llopart A."/>
            <person name="Long M."/>
            <person name="Low L."/>
            <person name="Lozovsky E."/>
            <person name="Lu J."/>
            <person name="Luo M."/>
            <person name="Machado C.A."/>
            <person name="Makalowski W."/>
            <person name="Marzo M."/>
            <person name="Matsuda M."/>
            <person name="Matzkin L."/>
            <person name="McAllister B."/>
            <person name="McBride C.S."/>
            <person name="McKernan B."/>
            <person name="McKernan K."/>
            <person name="Mendez-Lago M."/>
            <person name="Minx P."/>
            <person name="Mollenhauer M.U."/>
            <person name="Montooth K."/>
            <person name="Mount S.M."/>
            <person name="Mu X."/>
            <person name="Myers E."/>
            <person name="Negre B."/>
            <person name="Newfeld S."/>
            <person name="Nielsen R."/>
            <person name="Noor M.A."/>
            <person name="O'Grady P."/>
            <person name="Pachter L."/>
            <person name="Papaceit M."/>
            <person name="Parisi M.J."/>
            <person name="Parisi M."/>
            <person name="Parts L."/>
            <person name="Pedersen J.S."/>
            <person name="Pesole G."/>
            <person name="Phillippy A.M."/>
            <person name="Ponting C.P."/>
            <person name="Pop M."/>
            <person name="Porcelli D."/>
            <person name="Powell J.R."/>
            <person name="Prohaska S."/>
            <person name="Pruitt K."/>
            <person name="Puig M."/>
            <person name="Quesneville H."/>
            <person name="Ram K.R."/>
            <person name="Rand D."/>
            <person name="Rasmussen M.D."/>
            <person name="Reed L.K."/>
            <person name="Reenan R."/>
            <person name="Reily A."/>
            <person name="Remington K.A."/>
            <person name="Rieger T.T."/>
            <person name="Ritchie M.G."/>
            <person name="Robin C."/>
            <person name="Rogers Y.H."/>
            <person name="Rohde C."/>
            <person name="Rozas J."/>
            <person name="Rubenfield M.J."/>
            <person name="Ruiz A."/>
            <person name="Russo S."/>
            <person name="Salzberg S.L."/>
            <person name="Sanchez-Gracia A."/>
            <person name="Saranga D.J."/>
            <person name="Sato H."/>
            <person name="Schaeffer S.W."/>
            <person name="Schatz M.C."/>
            <person name="Schlenke T."/>
            <person name="Schwartz R."/>
            <person name="Segarra C."/>
            <person name="Singh R.S."/>
            <person name="Sirot L."/>
            <person name="Sirota M."/>
            <person name="Sisneros N.B."/>
            <person name="Smith C.D."/>
            <person name="Smith T.F."/>
            <person name="Spieth J."/>
            <person name="Stage D.E."/>
            <person name="Stark A."/>
            <person name="Stephan W."/>
            <person name="Strausberg R.L."/>
            <person name="Strempel S."/>
            <person name="Sturgill D."/>
            <person name="Sutton G."/>
            <person name="Sutton G.G."/>
            <person name="Tao W."/>
            <person name="Teichmann S."/>
            <person name="Tobari Y.N."/>
            <person name="Tomimura Y."/>
            <person name="Tsolas J.M."/>
            <person name="Valente V.L."/>
            <person name="Venter E."/>
            <person name="Venter J.C."/>
            <person name="Vicario S."/>
            <person name="Vieira F.G."/>
            <person name="Vilella A.J."/>
            <person name="Villasante A."/>
            <person name="Walenz B."/>
            <person name="Wang J."/>
            <person name="Wasserman M."/>
            <person name="Watts T."/>
            <person name="Wilson D."/>
            <person name="Wilson R.K."/>
            <person name="Wing R.A."/>
            <person name="Wolfner M.F."/>
            <person name="Wong A."/>
            <person name="Wong G.K."/>
            <person name="Wu C.I."/>
            <person name="Wu G."/>
            <person name="Yamamoto D."/>
            <person name="Yang H.P."/>
            <person name="Yang S.P."/>
            <person name="Yorke J.A."/>
            <person name="Yoshida K."/>
            <person name="Zdobnov E."/>
            <person name="Zhang P."/>
            <person name="Zhang Y."/>
            <person name="Zimin A.V."/>
            <person name="Baldwin J."/>
            <person name="Abdouelleil A."/>
            <person name="Abdulkadir J."/>
            <person name="Abebe A."/>
            <person name="Abera B."/>
            <person name="Abreu J."/>
            <person name="Acer S.C."/>
            <person name="Aftuck L."/>
            <person name="Alexander A."/>
            <person name="An P."/>
            <person name="Anderson E."/>
            <person name="Anderson S."/>
            <person name="Arachi H."/>
            <person name="Azer M."/>
            <person name="Bachantsang P."/>
            <person name="Barry A."/>
            <person name="Bayul T."/>
            <person name="Berlin A."/>
            <person name="Bessette D."/>
            <person name="Bloom T."/>
            <person name="Blye J."/>
            <person name="Boguslavskiy L."/>
            <person name="Bonnet C."/>
            <person name="Boukhgalter B."/>
            <person name="Bourzgui I."/>
            <person name="Brown A."/>
            <person name="Cahill P."/>
            <person name="Channer S."/>
            <person name="Cheshatsang Y."/>
            <person name="Chuda L."/>
            <person name="Citroen M."/>
            <person name="Collymore A."/>
            <person name="Cooke P."/>
            <person name="Costello M."/>
            <person name="D'Aco K."/>
            <person name="Daza R."/>
            <person name="De Haan G."/>
            <person name="DeGray S."/>
            <person name="DeMaso C."/>
            <person name="Dhargay N."/>
            <person name="Dooley K."/>
            <person name="Dooley E."/>
            <person name="Doricent M."/>
            <person name="Dorje P."/>
            <person name="Dorjee K."/>
            <person name="Dupes A."/>
            <person name="Elong R."/>
            <person name="Falk J."/>
            <person name="Farina A."/>
            <person name="Faro S."/>
            <person name="Ferguson D."/>
            <person name="Fisher S."/>
            <person name="Foley C.D."/>
            <person name="Franke A."/>
            <person name="Friedrich D."/>
            <person name="Gadbois L."/>
            <person name="Gearin G."/>
            <person name="Gearin C.R."/>
            <person name="Giannoukos G."/>
            <person name="Goode T."/>
            <person name="Graham J."/>
            <person name="Grandbois E."/>
            <person name="Grewal S."/>
            <person name="Gyaltsen K."/>
            <person name="Hafez N."/>
            <person name="Hagos B."/>
            <person name="Hall J."/>
            <person name="Henson C."/>
            <person name="Hollinger A."/>
            <person name="Honan T."/>
            <person name="Huard M.D."/>
            <person name="Hughes L."/>
            <person name="Hurhula B."/>
            <person name="Husby M.E."/>
            <person name="Kamat A."/>
            <person name="Kanga B."/>
            <person name="Kashin S."/>
            <person name="Khazanovich D."/>
            <person name="Kisner P."/>
            <person name="Lance K."/>
            <person name="Lara M."/>
            <person name="Lee W."/>
            <person name="Lennon N."/>
            <person name="Letendre F."/>
            <person name="LeVine R."/>
            <person name="Lipovsky A."/>
            <person name="Liu X."/>
            <person name="Liu J."/>
            <person name="Liu S."/>
            <person name="Lokyitsang T."/>
            <person name="Lokyitsang Y."/>
            <person name="Lubonja R."/>
            <person name="Lui A."/>
            <person name="MacDonald P."/>
            <person name="Magnisalis V."/>
            <person name="Maru K."/>
            <person name="Matthews C."/>
            <person name="McCusker W."/>
            <person name="McDonough S."/>
            <person name="Mehta T."/>
            <person name="Meldrim J."/>
            <person name="Meneus L."/>
            <person name="Mihai O."/>
            <person name="Mihalev A."/>
            <person name="Mihova T."/>
            <person name="Mittelman R."/>
            <person name="Mlenga V."/>
            <person name="Montmayeur A."/>
            <person name="Mulrain L."/>
            <person name="Navidi A."/>
            <person name="Naylor J."/>
            <person name="Negash T."/>
            <person name="Nguyen T."/>
            <person name="Nguyen N."/>
            <person name="Nicol R."/>
            <person name="Norbu C."/>
            <person name="Norbu N."/>
            <person name="Novod N."/>
            <person name="O'Neill B."/>
            <person name="Osman S."/>
            <person name="Markiewicz E."/>
            <person name="Oyono O.L."/>
            <person name="Patti C."/>
            <person name="Phunkhang P."/>
            <person name="Pierre F."/>
            <person name="Priest M."/>
            <person name="Raghuraman S."/>
            <person name="Rege F."/>
            <person name="Reyes R."/>
            <person name="Rise C."/>
            <person name="Rogov P."/>
            <person name="Ross K."/>
            <person name="Ryan E."/>
            <person name="Settipalli S."/>
            <person name="Shea T."/>
            <person name="Sherpa N."/>
            <person name="Shi L."/>
            <person name="Shih D."/>
            <person name="Sparrow T."/>
            <person name="Spaulding J."/>
            <person name="Stalker J."/>
            <person name="Stange-Thomann N."/>
            <person name="Stavropoulos S."/>
            <person name="Stone C."/>
            <person name="Strader C."/>
            <person name="Tesfaye S."/>
            <person name="Thomson T."/>
            <person name="Thoulutsang Y."/>
            <person name="Thoulutsang D."/>
            <person name="Topham K."/>
            <person name="Topping I."/>
            <person name="Tsamla T."/>
            <person name="Vassiliev H."/>
            <person name="Vo A."/>
            <person name="Wangchuk T."/>
            <person name="Wangdi T."/>
            <person name="Weiand M."/>
            <person name="Wilkinson J."/>
            <person name="Wilson A."/>
            <person name="Yadav S."/>
            <person name="Young G."/>
            <person name="Yu Q."/>
            <person name="Zembek L."/>
            <person name="Zhong D."/>
            <person name="Zimmer A."/>
            <person name="Zwirko Z."/>
            <person name="Jaffe D.B."/>
            <person name="Alvarez P."/>
            <person name="Brockman W."/>
            <person name="Butler J."/>
            <person name="Chin C."/>
            <person name="Gnerre S."/>
            <person name="Grabherr M."/>
            <person name="Kleber M."/>
            <person name="Mauceli E."/>
            <person name="MacCallum I."/>
        </authorList>
    </citation>
    <scope>NUCLEOTIDE SEQUENCE [LARGE SCALE GENOMIC DNA]</scope>
    <source>
        <strain evidence="6">Tucson 14030-0811.24</strain>
    </source>
</reference>
<dbReference type="GO" id="GO:0005737">
    <property type="term" value="C:cytoplasm"/>
    <property type="evidence" value="ECO:0007669"/>
    <property type="project" value="UniProtKB-SubCell"/>
</dbReference>
<evidence type="ECO:0008006" key="7">
    <source>
        <dbReference type="Google" id="ProtNLM"/>
    </source>
</evidence>
<dbReference type="Pfam" id="PF00612">
    <property type="entry name" value="IQ"/>
    <property type="match status" value="3"/>
</dbReference>
<dbReference type="GO" id="GO:0051295">
    <property type="term" value="P:establishment of meiotic spindle localization"/>
    <property type="evidence" value="ECO:0007669"/>
    <property type="project" value="TreeGrafter"/>
</dbReference>
<evidence type="ECO:0000313" key="5">
    <source>
        <dbReference type="EMBL" id="KRF98780.1"/>
    </source>
</evidence>
<gene>
    <name evidence="5" type="primary">Dwil\GK27791</name>
    <name evidence="5" type="ORF">Dwil_GK27791</name>
</gene>
<dbReference type="PANTHER" id="PTHR22706">
    <property type="entry name" value="ASSEMBLY FACTOR FOR SPINDLE MICROTUBULES"/>
    <property type="match status" value="1"/>
</dbReference>
<dbReference type="Proteomes" id="UP000007798">
    <property type="component" value="Unassembled WGS sequence"/>
</dbReference>
<protein>
    <recommendedName>
        <fullName evidence="7">Spermatogenesis-associated protein 17</fullName>
    </recommendedName>
</protein>
<dbReference type="InParanoid" id="A0A0Q9X3F0"/>
<dbReference type="Gene3D" id="1.20.5.190">
    <property type="match status" value="1"/>
</dbReference>
<keyword evidence="6" id="KW-1185">Reference proteome</keyword>
<evidence type="ECO:0000256" key="1">
    <source>
        <dbReference type="ARBA" id="ARBA00004496"/>
    </source>
</evidence>
<dbReference type="InterPro" id="IPR051185">
    <property type="entry name" value="ASPM"/>
</dbReference>
<dbReference type="GO" id="GO:0005516">
    <property type="term" value="F:calmodulin binding"/>
    <property type="evidence" value="ECO:0007669"/>
    <property type="project" value="UniProtKB-KW"/>
</dbReference>
<evidence type="ECO:0000256" key="3">
    <source>
        <dbReference type="ARBA" id="ARBA00022737"/>
    </source>
</evidence>
<comment type="subcellular location">
    <subcellularLocation>
        <location evidence="1">Cytoplasm</location>
    </subcellularLocation>
</comment>
<dbReference type="STRING" id="7260.A0A0Q9X3F0"/>
<dbReference type="GO" id="GO:0000278">
    <property type="term" value="P:mitotic cell cycle"/>
    <property type="evidence" value="ECO:0007669"/>
    <property type="project" value="TreeGrafter"/>
</dbReference>
<keyword evidence="4" id="KW-0112">Calmodulin-binding</keyword>
<proteinExistence type="predicted"/>
<dbReference type="GO" id="GO:0000922">
    <property type="term" value="C:spindle pole"/>
    <property type="evidence" value="ECO:0007669"/>
    <property type="project" value="TreeGrafter"/>
</dbReference>
<evidence type="ECO:0000313" key="6">
    <source>
        <dbReference type="Proteomes" id="UP000007798"/>
    </source>
</evidence>
<dbReference type="SMART" id="SM00015">
    <property type="entry name" value="IQ"/>
    <property type="match status" value="3"/>
</dbReference>
<name>A0A0Q9X3F0_DROWI</name>
<dbReference type="EMBL" id="CH963920">
    <property type="protein sequence ID" value="KRF98780.1"/>
    <property type="molecule type" value="Genomic_DNA"/>
</dbReference>
<dbReference type="KEGG" id="dwi:26529793"/>
<evidence type="ECO:0000256" key="4">
    <source>
        <dbReference type="ARBA" id="ARBA00022860"/>
    </source>
</evidence>
<keyword evidence="2" id="KW-0963">Cytoplasm</keyword>
<dbReference type="PROSITE" id="PS50096">
    <property type="entry name" value="IQ"/>
    <property type="match status" value="2"/>
</dbReference>
<organism evidence="5 6">
    <name type="scientific">Drosophila willistoni</name>
    <name type="common">Fruit fly</name>
    <dbReference type="NCBI Taxonomy" id="7260"/>
    <lineage>
        <taxon>Eukaryota</taxon>
        <taxon>Metazoa</taxon>
        <taxon>Ecdysozoa</taxon>
        <taxon>Arthropoda</taxon>
        <taxon>Hexapoda</taxon>
        <taxon>Insecta</taxon>
        <taxon>Pterygota</taxon>
        <taxon>Neoptera</taxon>
        <taxon>Endopterygota</taxon>
        <taxon>Diptera</taxon>
        <taxon>Brachycera</taxon>
        <taxon>Muscomorpha</taxon>
        <taxon>Ephydroidea</taxon>
        <taxon>Drosophilidae</taxon>
        <taxon>Drosophila</taxon>
        <taxon>Sophophora</taxon>
    </lineage>
</organism>
<dbReference type="OrthoDB" id="190375at2759"/>
<dbReference type="AlphaFoldDB" id="A0A0Q9X3F0"/>
<keyword evidence="3" id="KW-0677">Repeat</keyword>
<dbReference type="PANTHER" id="PTHR22706:SF1">
    <property type="entry name" value="ASSEMBLY FACTOR FOR SPINDLE MICROTUBULES"/>
    <property type="match status" value="1"/>
</dbReference>